<feature type="transmembrane region" description="Helical" evidence="1">
    <location>
        <begin position="93"/>
        <end position="119"/>
    </location>
</feature>
<comment type="caution">
    <text evidence="2">The sequence shown here is derived from an EMBL/GenBank/DDBJ whole genome shotgun (WGS) entry which is preliminary data.</text>
</comment>
<gene>
    <name evidence="2" type="ORF">LOD99_4131</name>
</gene>
<feature type="transmembrane region" description="Helical" evidence="1">
    <location>
        <begin position="33"/>
        <end position="58"/>
    </location>
</feature>
<organism evidence="2 3">
    <name type="scientific">Oopsacas minuta</name>
    <dbReference type="NCBI Taxonomy" id="111878"/>
    <lineage>
        <taxon>Eukaryota</taxon>
        <taxon>Metazoa</taxon>
        <taxon>Porifera</taxon>
        <taxon>Hexactinellida</taxon>
        <taxon>Hexasterophora</taxon>
        <taxon>Lyssacinosida</taxon>
        <taxon>Leucopsacidae</taxon>
        <taxon>Oopsacas</taxon>
    </lineage>
</organism>
<keyword evidence="1" id="KW-0472">Membrane</keyword>
<accession>A0AAV7JWC9</accession>
<sequence length="239" mass="26817">MDTQTPSIAGDYERMILSHEKKKYRIRLSRTRFGDLVILSFITLATLLSTVSLIAQIISFQLTRLVTNYNLTCTLFIDYNNRTLTSQSPAYCYSAISITAFVVLGLLVHALFITCKCCCNRAWKCLETMHLILGMLLLASSMSASILLTIGFQHTCNSLIIVGMACDVITGVAYKDLIRQAPTSLWLTSILLLFIEIIFITRSAVYCYRSIQTGKLRKNGKCCGDCSSACKRLKRLFSR</sequence>
<evidence type="ECO:0000256" key="1">
    <source>
        <dbReference type="SAM" id="Phobius"/>
    </source>
</evidence>
<name>A0AAV7JWC9_9METZ</name>
<keyword evidence="1" id="KW-1133">Transmembrane helix</keyword>
<protein>
    <submittedName>
        <fullName evidence="2">Uncharacterized protein</fullName>
    </submittedName>
</protein>
<keyword evidence="3" id="KW-1185">Reference proteome</keyword>
<evidence type="ECO:0000313" key="2">
    <source>
        <dbReference type="EMBL" id="KAI6652745.1"/>
    </source>
</evidence>
<keyword evidence="1" id="KW-0812">Transmembrane</keyword>
<proteinExistence type="predicted"/>
<dbReference type="EMBL" id="JAKMXF010000297">
    <property type="protein sequence ID" value="KAI6652745.1"/>
    <property type="molecule type" value="Genomic_DNA"/>
</dbReference>
<dbReference type="AlphaFoldDB" id="A0AAV7JWC9"/>
<evidence type="ECO:0000313" key="3">
    <source>
        <dbReference type="Proteomes" id="UP001165289"/>
    </source>
</evidence>
<feature type="transmembrane region" description="Helical" evidence="1">
    <location>
        <begin position="131"/>
        <end position="152"/>
    </location>
</feature>
<feature type="transmembrane region" description="Helical" evidence="1">
    <location>
        <begin position="185"/>
        <end position="208"/>
    </location>
</feature>
<dbReference type="Proteomes" id="UP001165289">
    <property type="component" value="Unassembled WGS sequence"/>
</dbReference>
<reference evidence="2 3" key="1">
    <citation type="journal article" date="2023" name="BMC Biol.">
        <title>The compact genome of the sponge Oopsacas minuta (Hexactinellida) is lacking key metazoan core genes.</title>
        <authorList>
            <person name="Santini S."/>
            <person name="Schenkelaars Q."/>
            <person name="Jourda C."/>
            <person name="Duchesne M."/>
            <person name="Belahbib H."/>
            <person name="Rocher C."/>
            <person name="Selva M."/>
            <person name="Riesgo A."/>
            <person name="Vervoort M."/>
            <person name="Leys S.P."/>
            <person name="Kodjabachian L."/>
            <person name="Le Bivic A."/>
            <person name="Borchiellini C."/>
            <person name="Claverie J.M."/>
            <person name="Renard E."/>
        </authorList>
    </citation>
    <scope>NUCLEOTIDE SEQUENCE [LARGE SCALE GENOMIC DNA]</scope>
    <source>
        <strain evidence="2">SPO-2</strain>
    </source>
</reference>